<accession>A0AAD1VV38</accession>
<feature type="transmembrane region" description="Helical" evidence="1">
    <location>
        <begin position="52"/>
        <end position="72"/>
    </location>
</feature>
<keyword evidence="1" id="KW-0472">Membrane</keyword>
<name>A0AAD1VV38_PELCU</name>
<protein>
    <submittedName>
        <fullName evidence="2">Uncharacterized protein</fullName>
    </submittedName>
</protein>
<keyword evidence="1" id="KW-0812">Transmembrane</keyword>
<dbReference type="AlphaFoldDB" id="A0AAD1VV38"/>
<keyword evidence="1" id="KW-1133">Transmembrane helix</keyword>
<dbReference type="EMBL" id="OW240914">
    <property type="protein sequence ID" value="CAH2272640.1"/>
    <property type="molecule type" value="Genomic_DNA"/>
</dbReference>
<dbReference type="Proteomes" id="UP001295444">
    <property type="component" value="Chromosome 03"/>
</dbReference>
<organism evidence="2 3">
    <name type="scientific">Pelobates cultripes</name>
    <name type="common">Western spadefoot toad</name>
    <dbReference type="NCBI Taxonomy" id="61616"/>
    <lineage>
        <taxon>Eukaryota</taxon>
        <taxon>Metazoa</taxon>
        <taxon>Chordata</taxon>
        <taxon>Craniata</taxon>
        <taxon>Vertebrata</taxon>
        <taxon>Euteleostomi</taxon>
        <taxon>Amphibia</taxon>
        <taxon>Batrachia</taxon>
        <taxon>Anura</taxon>
        <taxon>Pelobatoidea</taxon>
        <taxon>Pelobatidae</taxon>
        <taxon>Pelobates</taxon>
    </lineage>
</organism>
<keyword evidence="3" id="KW-1185">Reference proteome</keyword>
<evidence type="ECO:0000313" key="3">
    <source>
        <dbReference type="Proteomes" id="UP001295444"/>
    </source>
</evidence>
<evidence type="ECO:0000256" key="1">
    <source>
        <dbReference type="SAM" id="Phobius"/>
    </source>
</evidence>
<evidence type="ECO:0000313" key="2">
    <source>
        <dbReference type="EMBL" id="CAH2272640.1"/>
    </source>
</evidence>
<reference evidence="2" key="1">
    <citation type="submission" date="2022-03" db="EMBL/GenBank/DDBJ databases">
        <authorList>
            <person name="Alioto T."/>
            <person name="Alioto T."/>
            <person name="Gomez Garrido J."/>
        </authorList>
    </citation>
    <scope>NUCLEOTIDE SEQUENCE</scope>
</reference>
<sequence>MAQCQVFSAYLTRSKYIILYFHGAVKTNMLNCICKDATLDSPRTRKGRYTGYLFGPAVISVLSSLTCHLLTFDDTALSVVQNIMLFPLLLFNL</sequence>
<gene>
    <name evidence="2" type="ORF">PECUL_23A060668</name>
</gene>
<proteinExistence type="predicted"/>